<name>A0AB94IYN4_9BACT</name>
<feature type="active site" description="Proton acceptor" evidence="2">
    <location>
        <position position="90"/>
    </location>
</feature>
<evidence type="ECO:0000313" key="4">
    <source>
        <dbReference type="Proteomes" id="UP000008957"/>
    </source>
</evidence>
<dbReference type="PANTHER" id="PTHR33442:SF5">
    <property type="entry name" value="BIFUNCTIONAL TRANS-3-HYDROXY-L-PROLINE DEHYDRATASE_2-EPIMERASE"/>
    <property type="match status" value="1"/>
</dbReference>
<dbReference type="PANTHER" id="PTHR33442">
    <property type="entry name" value="TRANS-3-HYDROXY-L-PROLINE DEHYDRATASE"/>
    <property type="match status" value="1"/>
</dbReference>
<keyword evidence="4" id="KW-1185">Reference proteome</keyword>
<dbReference type="GO" id="GO:0018112">
    <property type="term" value="F:proline racemase activity"/>
    <property type="evidence" value="ECO:0007669"/>
    <property type="project" value="UniProtKB-EC"/>
</dbReference>
<dbReference type="PIRSF" id="PIRSF029792">
    <property type="entry name" value="Pro_racemase"/>
    <property type="match status" value="1"/>
</dbReference>
<protein>
    <submittedName>
        <fullName evidence="3">Proline racemase</fullName>
        <ecNumber evidence="3">5.1.1.4</ecNumber>
    </submittedName>
</protein>
<dbReference type="KEGG" id="sbr:SY1_19420"/>
<dbReference type="InterPro" id="IPR008794">
    <property type="entry name" value="Pro_racemase_fam"/>
</dbReference>
<evidence type="ECO:0000313" key="3">
    <source>
        <dbReference type="EMBL" id="CBL28774.1"/>
    </source>
</evidence>
<dbReference type="SFLD" id="SFLDS00028">
    <property type="entry name" value="Proline_Racemase"/>
    <property type="match status" value="1"/>
</dbReference>
<comment type="similarity">
    <text evidence="1">Belongs to the proline racemase family.</text>
</comment>
<dbReference type="RefSeq" id="WP_015556921.1">
    <property type="nucleotide sequence ID" value="NC_021038.1"/>
</dbReference>
<reference evidence="4" key="1">
    <citation type="submission" date="2010-03" db="EMBL/GenBank/DDBJ databases">
        <title>The genome sequence of Synergistetes sp. SGP1.</title>
        <authorList>
            <consortium name="metaHIT consortium -- http://www.metahit.eu/"/>
            <person name="Pajon A."/>
            <person name="Turner K."/>
            <person name="Parkhill J."/>
            <person name="Wade W."/>
            <person name="Vartoukian S."/>
        </authorList>
    </citation>
    <scope>NUCLEOTIDE SEQUENCE [LARGE SCALE GENOMIC DNA]</scope>
    <source>
        <strain evidence="4">SGP1</strain>
    </source>
</reference>
<evidence type="ECO:0000256" key="1">
    <source>
        <dbReference type="ARBA" id="ARBA00007529"/>
    </source>
</evidence>
<dbReference type="SUPFAM" id="SSF54506">
    <property type="entry name" value="Diaminopimelate epimerase-like"/>
    <property type="match status" value="1"/>
</dbReference>
<dbReference type="EMBL" id="FP929056">
    <property type="protein sequence ID" value="CBL28774.1"/>
    <property type="molecule type" value="Genomic_DNA"/>
</dbReference>
<proteinExistence type="inferred from homology"/>
<keyword evidence="3" id="KW-0413">Isomerase</keyword>
<sequence length="356" mass="38818">MSFKRVLNVVETHDGEPMRVVTGGVGHIPGNSVYEMEEYLRLHDDGLRKLLLREPRGYPPLCCNIIVPPKHPDAAAGFIIMEQTEYPMMSGGNVISVATALLETGIIPMKEGMNEFNLEAPAGLIGIKARCENGKAVAVTFKNVPAFAVHTDKEIAVPHIGHGVEKVKVDVAWGGMFYAMADARQFPWIKLVPEMGREITRVSSLILKAVQDQLPVEHPNYPGVGVTISQLYDPENYKSDTVDVKNAVTVASGAVDFDDPSTWIGALDRCPCGTGTCARMAAMYAKGELKLNEKFRHQGLLGVVYTGELVEKAKIGKYDAVVPTITGESWIYGYGNLVLDPTDPFPEGFTIGDIWA</sequence>
<dbReference type="AlphaFoldDB" id="A0AB94IYN4"/>
<dbReference type="EC" id="5.1.1.4" evidence="3"/>
<dbReference type="Pfam" id="PF05544">
    <property type="entry name" value="Pro_racemase"/>
    <property type="match status" value="1"/>
</dbReference>
<reference evidence="3 4" key="2">
    <citation type="submission" date="2010-03" db="EMBL/GenBank/DDBJ databases">
        <authorList>
            <person name="Pajon A."/>
        </authorList>
    </citation>
    <scope>NUCLEOTIDE SEQUENCE [LARGE SCALE GENOMIC DNA]</scope>
    <source>
        <strain evidence="3 4">SGP1</strain>
    </source>
</reference>
<accession>A0AB94IYN4</accession>
<dbReference type="Gene3D" id="3.10.310.10">
    <property type="entry name" value="Diaminopimelate Epimerase, Chain A, domain 1"/>
    <property type="match status" value="2"/>
</dbReference>
<dbReference type="GO" id="GO:0047580">
    <property type="term" value="F:4-hydroxyproline epimerase activity"/>
    <property type="evidence" value="ECO:0007669"/>
    <property type="project" value="TreeGrafter"/>
</dbReference>
<evidence type="ECO:0000256" key="2">
    <source>
        <dbReference type="PIRSR" id="PIRSR029792-1"/>
    </source>
</evidence>
<feature type="active site" description="Proton donor" evidence="2">
    <location>
        <position position="272"/>
    </location>
</feature>
<dbReference type="Proteomes" id="UP000008957">
    <property type="component" value="Chromosome"/>
</dbReference>
<organism evidence="3 4">
    <name type="scientific">Fretibacterium fastidiosum</name>
    <dbReference type="NCBI Taxonomy" id="651822"/>
    <lineage>
        <taxon>Bacteria</taxon>
        <taxon>Thermotogati</taxon>
        <taxon>Synergistota</taxon>
        <taxon>Synergistia</taxon>
        <taxon>Synergistales</taxon>
        <taxon>Aminobacteriaceae</taxon>
        <taxon>Fretibacterium</taxon>
    </lineage>
</organism>
<gene>
    <name evidence="3" type="ORF">SY1_19420</name>
</gene>